<dbReference type="Proteomes" id="UP000278627">
    <property type="component" value="Unassembled WGS sequence"/>
</dbReference>
<evidence type="ECO:0000313" key="3">
    <source>
        <dbReference type="WBParaSite" id="BPAG_0000035901-mRNA-1"/>
    </source>
</evidence>
<accession>A0A0N4SXG0</accession>
<reference evidence="1 2" key="2">
    <citation type="submission" date="2018-11" db="EMBL/GenBank/DDBJ databases">
        <authorList>
            <consortium name="Pathogen Informatics"/>
        </authorList>
    </citation>
    <scope>NUCLEOTIDE SEQUENCE [LARGE SCALE GENOMIC DNA]</scope>
</reference>
<dbReference type="EMBL" id="UZAD01000015">
    <property type="protein sequence ID" value="VDN81546.1"/>
    <property type="molecule type" value="Genomic_DNA"/>
</dbReference>
<gene>
    <name evidence="1" type="ORF">BPAG_LOCUS360</name>
</gene>
<organism evidence="3">
    <name type="scientific">Brugia pahangi</name>
    <name type="common">Filarial nematode worm</name>
    <dbReference type="NCBI Taxonomy" id="6280"/>
    <lineage>
        <taxon>Eukaryota</taxon>
        <taxon>Metazoa</taxon>
        <taxon>Ecdysozoa</taxon>
        <taxon>Nematoda</taxon>
        <taxon>Chromadorea</taxon>
        <taxon>Rhabditida</taxon>
        <taxon>Spirurina</taxon>
        <taxon>Spiruromorpha</taxon>
        <taxon>Filarioidea</taxon>
        <taxon>Onchocercidae</taxon>
        <taxon>Brugia</taxon>
    </lineage>
</organism>
<protein>
    <submittedName>
        <fullName evidence="3">Bestrophin homolog</fullName>
    </submittedName>
</protein>
<dbReference type="AlphaFoldDB" id="A0A0N4SXG0"/>
<name>A0A0N4SXG0_BRUPA</name>
<evidence type="ECO:0000313" key="2">
    <source>
        <dbReference type="Proteomes" id="UP000278627"/>
    </source>
</evidence>
<proteinExistence type="predicted"/>
<keyword evidence="2" id="KW-1185">Reference proteome</keyword>
<dbReference type="WBParaSite" id="BPAG_0000035901-mRNA-1">
    <property type="protein sequence ID" value="BPAG_0000035901-mRNA-1"/>
    <property type="gene ID" value="BPAG_0000035901"/>
</dbReference>
<evidence type="ECO:0000313" key="1">
    <source>
        <dbReference type="EMBL" id="VDN81546.1"/>
    </source>
</evidence>
<reference evidence="3" key="1">
    <citation type="submission" date="2017-02" db="UniProtKB">
        <authorList>
            <consortium name="WormBaseParasite"/>
        </authorList>
    </citation>
    <scope>IDENTIFICATION</scope>
</reference>
<sequence length="44" mass="5038">MMEMLDDSDIDDSEMMIITSIAIDNDNERIADINSFIWSENLVA</sequence>